<evidence type="ECO:0000256" key="1">
    <source>
        <dbReference type="ARBA" id="ARBA00022884"/>
    </source>
</evidence>
<dbReference type="CDD" id="cd07323">
    <property type="entry name" value="LAM"/>
    <property type="match status" value="1"/>
</dbReference>
<reference evidence="5" key="1">
    <citation type="journal article" date="2020" name="Stud. Mycol.">
        <title>101 Dothideomycetes genomes: a test case for predicting lifestyles and emergence of pathogens.</title>
        <authorList>
            <person name="Haridas S."/>
            <person name="Albert R."/>
            <person name="Binder M."/>
            <person name="Bloem J."/>
            <person name="Labutti K."/>
            <person name="Salamov A."/>
            <person name="Andreopoulos B."/>
            <person name="Baker S."/>
            <person name="Barry K."/>
            <person name="Bills G."/>
            <person name="Bluhm B."/>
            <person name="Cannon C."/>
            <person name="Castanera R."/>
            <person name="Culley D."/>
            <person name="Daum C."/>
            <person name="Ezra D."/>
            <person name="Gonzalez J."/>
            <person name="Henrissat B."/>
            <person name="Kuo A."/>
            <person name="Liang C."/>
            <person name="Lipzen A."/>
            <person name="Lutzoni F."/>
            <person name="Magnuson J."/>
            <person name="Mondo S."/>
            <person name="Nolan M."/>
            <person name="Ohm R."/>
            <person name="Pangilinan J."/>
            <person name="Park H.-J."/>
            <person name="Ramirez L."/>
            <person name="Alfaro M."/>
            <person name="Sun H."/>
            <person name="Tritt A."/>
            <person name="Yoshinaga Y."/>
            <person name="Zwiers L.-H."/>
            <person name="Turgeon B."/>
            <person name="Goodwin S."/>
            <person name="Spatafora J."/>
            <person name="Crous P."/>
            <person name="Grigoriev I."/>
        </authorList>
    </citation>
    <scope>NUCLEOTIDE SEQUENCE</scope>
    <source>
        <strain evidence="5">CBS 113979</strain>
    </source>
</reference>
<feature type="compositionally biased region" description="Polar residues" evidence="3">
    <location>
        <begin position="252"/>
        <end position="267"/>
    </location>
</feature>
<gene>
    <name evidence="5" type="ORF">K402DRAFT_240533</name>
</gene>
<feature type="compositionally biased region" description="Basic and acidic residues" evidence="3">
    <location>
        <begin position="979"/>
        <end position="988"/>
    </location>
</feature>
<feature type="region of interest" description="Disordered" evidence="3">
    <location>
        <begin position="24"/>
        <end position="684"/>
    </location>
</feature>
<feature type="compositionally biased region" description="Polar residues" evidence="3">
    <location>
        <begin position="622"/>
        <end position="657"/>
    </location>
</feature>
<feature type="compositionally biased region" description="Polar residues" evidence="3">
    <location>
        <begin position="134"/>
        <end position="149"/>
    </location>
</feature>
<feature type="compositionally biased region" description="Polar residues" evidence="3">
    <location>
        <begin position="223"/>
        <end position="234"/>
    </location>
</feature>
<dbReference type="GO" id="GO:0010494">
    <property type="term" value="C:cytoplasmic stress granule"/>
    <property type="evidence" value="ECO:0007669"/>
    <property type="project" value="TreeGrafter"/>
</dbReference>
<dbReference type="GO" id="GO:0045727">
    <property type="term" value="P:positive regulation of translation"/>
    <property type="evidence" value="ECO:0007669"/>
    <property type="project" value="TreeGrafter"/>
</dbReference>
<accession>A0A6G1GKD0</accession>
<evidence type="ECO:0000313" key="6">
    <source>
        <dbReference type="Proteomes" id="UP000800041"/>
    </source>
</evidence>
<feature type="compositionally biased region" description="Polar residues" evidence="3">
    <location>
        <begin position="43"/>
        <end position="64"/>
    </location>
</feature>
<feature type="region of interest" description="Disordered" evidence="3">
    <location>
        <begin position="906"/>
        <end position="1000"/>
    </location>
</feature>
<dbReference type="GO" id="GO:0005829">
    <property type="term" value="C:cytosol"/>
    <property type="evidence" value="ECO:0007669"/>
    <property type="project" value="TreeGrafter"/>
</dbReference>
<sequence length="1000" mass="107106">MATTLRKTSGESTGPIAPTFSYAQAAKGAAKTPTTTSSSTSKVPSGTITPSKDSESTLPNSLETPTGMDWAEETEMTASDKTVHPAPDATAAEQSSLAQKKTPQVNGTSGHTSPEFGTSSTSTLAKEDDEVSVPNLSSESTWENKSQASVGVEKASEHGDVVSEKGKHKEKSKPKAPSKPLTEAPPPPVNIWMKRAEEQKAKAAHHPTTAKPAVPKSEGAARATSTQRNDSANSDLKAKNRVAAGVSDDLEASSTVDKLRKSSSSMSPRGRNDEKPVNGRQDSRTEHGNDRSRRGPAASKVNDEVEKTSKAPPPVQDQSLWPTPDTAKDEDRKRAQEKAEKVEKTERVERDGSTDTKTKPHGKNAWVSVPYTPTVVFATPGIPAPGARRGGRGGGRGGRDAGGRGGSHAGATGDKADSTAPLPNGESGRRGRPEGNRGRSASPAKGRRAPSVDNPSWRNVKNSQNAGEALPKPSNDSEGSQRPRPAMNNDEAAHSAASGATQNMLPRNSMPPPRNKPARKGEASSMPNEKRRESEANGASKDYGSLPNGRRASVAPQDEGQGKDQRSTSEPYVSHARSGPSERRGGSYQSFSNRDRPEGRGRGGYRGGRNGSQGYQGAQHMNGMQFSNGQVPYTQGFSNPRSPTTFHGQDPQSSYFTPQQQQPQQQQQPRNYRGGSGRAQSIPVDSMYNRGPNGYGMSTMAPLQTQFSGGSFDYQQSQSASAIPFQPYFDPWSNYGIISSTLEYYFSFDNMIKDTFLRKHLDSQGFCLMSVVAGFNRMVALCSDIEMIKLACVQSKTIEYKVGPDNLDRLRSAEGWERFVLPMSERFPEAQNDGPKELYPPPMPHPRMYDSPLARQSMSAVPASPGGAQTSPFQSLNGIGPYPGPNGSFSADPASVNQFSQFVPQPAVASGAPNGSSPQPMAAFSPSPNMEDDEPDTATDEQVDALRIVVRKRDVNMPQPASPPQASRTFSNGSIDNRNIAEELHRAEGSQPKEIPTSES</sequence>
<feature type="compositionally biased region" description="Gly residues" evidence="3">
    <location>
        <begin position="602"/>
        <end position="611"/>
    </location>
</feature>
<feature type="compositionally biased region" description="Polar residues" evidence="3">
    <location>
        <begin position="92"/>
        <end position="124"/>
    </location>
</feature>
<dbReference type="InterPro" id="IPR045180">
    <property type="entry name" value="La_dom_prot"/>
</dbReference>
<dbReference type="Proteomes" id="UP000800041">
    <property type="component" value="Unassembled WGS sequence"/>
</dbReference>
<dbReference type="InterPro" id="IPR036390">
    <property type="entry name" value="WH_DNA-bd_sf"/>
</dbReference>
<dbReference type="Pfam" id="PF05383">
    <property type="entry name" value="La"/>
    <property type="match status" value="1"/>
</dbReference>
<feature type="compositionally biased region" description="Low complexity" evidence="3">
    <location>
        <begin position="378"/>
        <end position="387"/>
    </location>
</feature>
<feature type="compositionally biased region" description="Basic and acidic residues" evidence="3">
    <location>
        <begin position="154"/>
        <end position="167"/>
    </location>
</feature>
<feature type="compositionally biased region" description="Basic and acidic residues" evidence="3">
    <location>
        <begin position="270"/>
        <end position="293"/>
    </location>
</feature>
<evidence type="ECO:0000259" key="4">
    <source>
        <dbReference type="PROSITE" id="PS50961"/>
    </source>
</evidence>
<dbReference type="InterPro" id="IPR006630">
    <property type="entry name" value="La_HTH"/>
</dbReference>
<feature type="region of interest" description="Disordered" evidence="3">
    <location>
        <begin position="827"/>
        <end position="894"/>
    </location>
</feature>
<dbReference type="Gene3D" id="1.10.10.10">
    <property type="entry name" value="Winged helix-like DNA-binding domain superfamily/Winged helix DNA-binding domain"/>
    <property type="match status" value="1"/>
</dbReference>
<dbReference type="InterPro" id="IPR036388">
    <property type="entry name" value="WH-like_DNA-bd_sf"/>
</dbReference>
<keyword evidence="6" id="KW-1185">Reference proteome</keyword>
<feature type="compositionally biased region" description="Basic and acidic residues" evidence="3">
    <location>
        <begin position="326"/>
        <end position="358"/>
    </location>
</feature>
<feature type="compositionally biased region" description="Polar residues" evidence="3">
    <location>
        <begin position="453"/>
        <end position="466"/>
    </location>
</feature>
<evidence type="ECO:0000256" key="2">
    <source>
        <dbReference type="PROSITE-ProRule" id="PRU00332"/>
    </source>
</evidence>
<feature type="compositionally biased region" description="Basic and acidic residues" evidence="3">
    <location>
        <begin position="427"/>
        <end position="437"/>
    </location>
</feature>
<dbReference type="OrthoDB" id="340227at2759"/>
<evidence type="ECO:0000313" key="5">
    <source>
        <dbReference type="EMBL" id="KAF1981219.1"/>
    </source>
</evidence>
<protein>
    <recommendedName>
        <fullName evidence="4">HTH La-type RNA-binding domain-containing protein</fullName>
    </recommendedName>
</protein>
<feature type="compositionally biased region" description="Acidic residues" evidence="3">
    <location>
        <begin position="930"/>
        <end position="943"/>
    </location>
</feature>
<dbReference type="SMART" id="SM00715">
    <property type="entry name" value="LA"/>
    <property type="match status" value="1"/>
</dbReference>
<keyword evidence="1 2" id="KW-0694">RNA-binding</keyword>
<name>A0A6G1GKD0_9PEZI</name>
<dbReference type="SUPFAM" id="SSF46785">
    <property type="entry name" value="Winged helix' DNA-binding domain"/>
    <property type="match status" value="1"/>
</dbReference>
<dbReference type="AlphaFoldDB" id="A0A6G1GKD0"/>
<organism evidence="5 6">
    <name type="scientific">Aulographum hederae CBS 113979</name>
    <dbReference type="NCBI Taxonomy" id="1176131"/>
    <lineage>
        <taxon>Eukaryota</taxon>
        <taxon>Fungi</taxon>
        <taxon>Dikarya</taxon>
        <taxon>Ascomycota</taxon>
        <taxon>Pezizomycotina</taxon>
        <taxon>Dothideomycetes</taxon>
        <taxon>Pleosporomycetidae</taxon>
        <taxon>Aulographales</taxon>
        <taxon>Aulographaceae</taxon>
    </lineage>
</organism>
<feature type="compositionally biased region" description="Polar residues" evidence="3">
    <location>
        <begin position="964"/>
        <end position="977"/>
    </location>
</feature>
<dbReference type="PANTHER" id="PTHR22792:SF132">
    <property type="entry name" value="LA-RELATED PROTEIN 1"/>
    <property type="match status" value="1"/>
</dbReference>
<dbReference type="PANTHER" id="PTHR22792">
    <property type="entry name" value="LUPUS LA PROTEIN-RELATED"/>
    <property type="match status" value="1"/>
</dbReference>
<dbReference type="GO" id="GO:0003723">
    <property type="term" value="F:RNA binding"/>
    <property type="evidence" value="ECO:0007669"/>
    <property type="project" value="UniProtKB-UniRule"/>
</dbReference>
<feature type="compositionally biased region" description="Low complexity" evidence="3">
    <location>
        <begin position="24"/>
        <end position="42"/>
    </location>
</feature>
<evidence type="ECO:0000256" key="3">
    <source>
        <dbReference type="SAM" id="MobiDB-lite"/>
    </source>
</evidence>
<dbReference type="PROSITE" id="PS50961">
    <property type="entry name" value="HTH_LA"/>
    <property type="match status" value="1"/>
</dbReference>
<proteinExistence type="predicted"/>
<feature type="domain" description="HTH La-type RNA-binding" evidence="4">
    <location>
        <begin position="728"/>
        <end position="819"/>
    </location>
</feature>
<feature type="compositionally biased region" description="Polar residues" evidence="3">
    <location>
        <begin position="867"/>
        <end position="877"/>
    </location>
</feature>
<dbReference type="EMBL" id="ML977204">
    <property type="protein sequence ID" value="KAF1981219.1"/>
    <property type="molecule type" value="Genomic_DNA"/>
</dbReference>
<feature type="compositionally biased region" description="Low complexity" evidence="3">
    <location>
        <begin position="658"/>
        <end position="669"/>
    </location>
</feature>